<evidence type="ECO:0000313" key="4">
    <source>
        <dbReference type="Proteomes" id="UP001154259"/>
    </source>
</evidence>
<evidence type="ECO:0000313" key="3">
    <source>
        <dbReference type="Proteomes" id="UP001154255"/>
    </source>
</evidence>
<dbReference type="AlphaFoldDB" id="A0A9W4XE22"/>
<dbReference type="RefSeq" id="WP_271790539.1">
    <property type="nucleotide sequence ID" value="NZ_CAMXCM010000009.1"/>
</dbReference>
<name>A0A9W4XE22_9PROT</name>
<sequence length="352" mass="38760">MAEENSNAINKNTQKFHSTFTKRYLKFEFIGGVDKKGNKTYFAEKQGKAVVEKLRATVSITYNSGSSLPECDCSIYNVNQELANALTGLGQYQQSPQALGNILIIYASTNGSDPENPTYTQIFAGGISVAYTDYGSAPEVIFHIRAMSLGGLNLVPAKSLSFRGKGDVAGIIESIINNYNRKSSLKPGDTLYLTFKNFGVKAHLNNANYSGDVIEQIRKCANDAHIRFGVNNGLIYIWPMDKSLNDGMIQSGKNKEQTKKVSPRIFSHTTGMVGYPAYANDGITVRSIFTGAITFGEEIYVESRHIPANGLWKYMISMQHELSCFTPNGSWLTTIGVSNKTETERAKESKSK</sequence>
<dbReference type="EMBL" id="CAMXCS010000009">
    <property type="protein sequence ID" value="CAI3958061.1"/>
    <property type="molecule type" value="Genomic_DNA"/>
</dbReference>
<dbReference type="Proteomes" id="UP001154259">
    <property type="component" value="Unassembled WGS sequence"/>
</dbReference>
<evidence type="ECO:0000313" key="2">
    <source>
        <dbReference type="EMBL" id="CAI3958061.1"/>
    </source>
</evidence>
<keyword evidence="4" id="KW-1185">Reference proteome</keyword>
<proteinExistence type="predicted"/>
<protein>
    <submittedName>
        <fullName evidence="1">Uncharacterized protein</fullName>
    </submittedName>
</protein>
<comment type="caution">
    <text evidence="1">The sequence shown here is derived from an EMBL/GenBank/DDBJ whole genome shotgun (WGS) entry which is preliminary data.</text>
</comment>
<gene>
    <name evidence="2" type="ORF">R53529_LOCUS2121</name>
    <name evidence="1" type="ORF">R53530_LOCUS2165</name>
</gene>
<dbReference type="EMBL" id="CAMXCM010000009">
    <property type="protein sequence ID" value="CAI3956691.1"/>
    <property type="molecule type" value="Genomic_DNA"/>
</dbReference>
<evidence type="ECO:0000313" key="1">
    <source>
        <dbReference type="EMBL" id="CAI3956691.1"/>
    </source>
</evidence>
<accession>A0A9W4XE22</accession>
<organism evidence="1 3">
    <name type="scientific">Commensalibacter communis</name>
    <dbReference type="NCBI Taxonomy" id="2972786"/>
    <lineage>
        <taxon>Bacteria</taxon>
        <taxon>Pseudomonadati</taxon>
        <taxon>Pseudomonadota</taxon>
        <taxon>Alphaproteobacteria</taxon>
        <taxon>Acetobacterales</taxon>
        <taxon>Acetobacteraceae</taxon>
    </lineage>
</organism>
<reference evidence="1" key="1">
    <citation type="submission" date="2022-10" db="EMBL/GenBank/DDBJ databases">
        <authorList>
            <person name="Botero Cardona J."/>
        </authorList>
    </citation>
    <scope>NUCLEOTIDE SEQUENCE</scope>
    <source>
        <strain evidence="1">LMG 31819</strain>
        <strain evidence="2">R-53529</strain>
    </source>
</reference>
<dbReference type="Proteomes" id="UP001154255">
    <property type="component" value="Unassembled WGS sequence"/>
</dbReference>